<dbReference type="GO" id="GO:0015293">
    <property type="term" value="F:symporter activity"/>
    <property type="evidence" value="ECO:0007669"/>
    <property type="project" value="InterPro"/>
</dbReference>
<feature type="transmembrane region" description="Helical" evidence="2">
    <location>
        <begin position="352"/>
        <end position="374"/>
    </location>
</feature>
<dbReference type="PANTHER" id="PTHR11328">
    <property type="entry name" value="MAJOR FACILITATOR SUPERFAMILY DOMAIN-CONTAINING PROTEIN"/>
    <property type="match status" value="1"/>
</dbReference>
<feature type="transmembrane region" description="Helical" evidence="2">
    <location>
        <begin position="156"/>
        <end position="176"/>
    </location>
</feature>
<dbReference type="GO" id="GO:0008643">
    <property type="term" value="P:carbohydrate transport"/>
    <property type="evidence" value="ECO:0007669"/>
    <property type="project" value="InterPro"/>
</dbReference>
<evidence type="ECO:0000313" key="3">
    <source>
        <dbReference type="EMBL" id="KFE36220.1"/>
    </source>
</evidence>
<dbReference type="InterPro" id="IPR039672">
    <property type="entry name" value="MFS_2"/>
</dbReference>
<dbReference type="PANTHER" id="PTHR11328:SF24">
    <property type="entry name" value="MAJOR FACILITATOR SUPERFAMILY (MFS) PROFILE DOMAIN-CONTAINING PROTEIN"/>
    <property type="match status" value="1"/>
</dbReference>
<feature type="transmembrane region" description="Helical" evidence="2">
    <location>
        <begin position="394"/>
        <end position="415"/>
    </location>
</feature>
<feature type="transmembrane region" description="Helical" evidence="2">
    <location>
        <begin position="18"/>
        <end position="37"/>
    </location>
</feature>
<feature type="transmembrane region" description="Helical" evidence="2">
    <location>
        <begin position="227"/>
        <end position="249"/>
    </location>
</feature>
<proteinExistence type="inferred from homology"/>
<feature type="transmembrane region" description="Helical" evidence="2">
    <location>
        <begin position="255"/>
        <end position="277"/>
    </location>
</feature>
<feature type="transmembrane region" description="Helical" evidence="2">
    <location>
        <begin position="289"/>
        <end position="307"/>
    </location>
</feature>
<feature type="transmembrane region" description="Helical" evidence="2">
    <location>
        <begin position="86"/>
        <end position="106"/>
    </location>
</feature>
<sequence length="424" mass="43605">MTACSGTPQGQSERRLPYWRVSLVALTLAAAGLPIYIHLPRFAVTELGLGLGQVGAVLIAIRIVDFAQDPALGWMIDRWPDRRGQFAGLALLLLGAGFAMLFALPAPLAPALWLSGTLLLLFTGYSLGTILLYGQSTALAGSAPAAQYRLASWREAGLLAGVILAAAAPVAFAQILPARGGYAGFGWAVAALAILSALLSRPVWGLSAPTARRPRLRDFLSGAAGRLLGLAFVNALPVAVTSTLFLFFVEDRLELPGLAGPFLILFFAAAGLSAPLWSRLAGRFGARRVLLAAMVLSIASFIGAAVLPKGAALGFAAICLGSGVALGADMVILPALFASALGRAGLRAGQAFGIWSFAAKLALALAAGVVLPLLQQAGFTPGAENSPAALTALTLAYALLPCGLKLIALAMVFALPREFAEGQG</sequence>
<feature type="transmembrane region" description="Helical" evidence="2">
    <location>
        <begin position="182"/>
        <end position="206"/>
    </location>
</feature>
<dbReference type="Gene3D" id="1.20.1250.20">
    <property type="entry name" value="MFS general substrate transporter like domains"/>
    <property type="match status" value="2"/>
</dbReference>
<keyword evidence="2" id="KW-1133">Transmembrane helix</keyword>
<dbReference type="RefSeq" id="WP_238321238.1">
    <property type="nucleotide sequence ID" value="NZ_AQRC01000002.1"/>
</dbReference>
<keyword evidence="4" id="KW-1185">Reference proteome</keyword>
<evidence type="ECO:0000256" key="1">
    <source>
        <dbReference type="ARBA" id="ARBA00009617"/>
    </source>
</evidence>
<dbReference type="Pfam" id="PF13347">
    <property type="entry name" value="MFS_2"/>
    <property type="match status" value="1"/>
</dbReference>
<dbReference type="GO" id="GO:0005886">
    <property type="term" value="C:plasma membrane"/>
    <property type="evidence" value="ECO:0007669"/>
    <property type="project" value="TreeGrafter"/>
</dbReference>
<keyword evidence="2" id="KW-0472">Membrane</keyword>
<accession>A0A085TZS3</accession>
<dbReference type="SUPFAM" id="SSF103473">
    <property type="entry name" value="MFS general substrate transporter"/>
    <property type="match status" value="1"/>
</dbReference>
<protein>
    <submittedName>
        <fullName evidence="3">MFS-type transporter</fullName>
    </submittedName>
</protein>
<name>A0A085TZS3_9RHOB</name>
<evidence type="ECO:0000256" key="2">
    <source>
        <dbReference type="SAM" id="Phobius"/>
    </source>
</evidence>
<dbReference type="InterPro" id="IPR036259">
    <property type="entry name" value="MFS_trans_sf"/>
</dbReference>
<feature type="transmembrane region" description="Helical" evidence="2">
    <location>
        <begin position="43"/>
        <end position="65"/>
    </location>
</feature>
<reference evidence="4" key="1">
    <citation type="submission" date="2013-04" db="EMBL/GenBank/DDBJ databases">
        <title>Thioclava sp. 13D2W-2 Genome Sequencing.</title>
        <authorList>
            <person name="Lai Q."/>
            <person name="Li G."/>
            <person name="Shao Z."/>
        </authorList>
    </citation>
    <scope>NUCLEOTIDE SEQUENCE [LARGE SCALE GENOMIC DNA]</scope>
    <source>
        <strain evidence="4">13D2W-2</strain>
    </source>
</reference>
<dbReference type="Proteomes" id="UP000028607">
    <property type="component" value="Unassembled WGS sequence"/>
</dbReference>
<dbReference type="eggNOG" id="COG2211">
    <property type="taxonomic scope" value="Bacteria"/>
</dbReference>
<feature type="transmembrane region" description="Helical" evidence="2">
    <location>
        <begin position="112"/>
        <end position="135"/>
    </location>
</feature>
<keyword evidence="2" id="KW-0812">Transmembrane</keyword>
<dbReference type="PATRIC" id="fig|1317124.6.peg.576"/>
<dbReference type="STRING" id="1317124.DW2_02879"/>
<dbReference type="AlphaFoldDB" id="A0A085TZS3"/>
<comment type="caution">
    <text evidence="3">The sequence shown here is derived from an EMBL/GenBank/DDBJ whole genome shotgun (WGS) entry which is preliminary data.</text>
</comment>
<gene>
    <name evidence="3" type="ORF">DW2_02879</name>
</gene>
<reference evidence="3 4" key="2">
    <citation type="journal article" date="2015" name="Antonie Van Leeuwenhoek">
        <title>Thioclava indica sp. nov., isolated from surface seawater of the Indian Ocean.</title>
        <authorList>
            <person name="Liu Y."/>
            <person name="Lai Q."/>
            <person name="Du J."/>
            <person name="Xu H."/>
            <person name="Jiang L."/>
            <person name="Shao Z."/>
        </authorList>
    </citation>
    <scope>NUCLEOTIDE SEQUENCE [LARGE SCALE GENOMIC DNA]</scope>
    <source>
        <strain evidence="3 4">13D2W-2</strain>
    </source>
</reference>
<dbReference type="EMBL" id="AQRC01000002">
    <property type="protein sequence ID" value="KFE36220.1"/>
    <property type="molecule type" value="Genomic_DNA"/>
</dbReference>
<feature type="transmembrane region" description="Helical" evidence="2">
    <location>
        <begin position="313"/>
        <end position="340"/>
    </location>
</feature>
<evidence type="ECO:0000313" key="4">
    <source>
        <dbReference type="Proteomes" id="UP000028607"/>
    </source>
</evidence>
<comment type="similarity">
    <text evidence="1">Belongs to the sodium:galactoside symporter (TC 2.A.2) family.</text>
</comment>
<organism evidence="3 4">
    <name type="scientific">Thioclava atlantica</name>
    <dbReference type="NCBI Taxonomy" id="1317124"/>
    <lineage>
        <taxon>Bacteria</taxon>
        <taxon>Pseudomonadati</taxon>
        <taxon>Pseudomonadota</taxon>
        <taxon>Alphaproteobacteria</taxon>
        <taxon>Rhodobacterales</taxon>
        <taxon>Paracoccaceae</taxon>
        <taxon>Thioclava</taxon>
    </lineage>
</organism>